<feature type="transmembrane region" description="Helical" evidence="1">
    <location>
        <begin position="12"/>
        <end position="32"/>
    </location>
</feature>
<proteinExistence type="predicted"/>
<evidence type="ECO:0000259" key="2">
    <source>
        <dbReference type="Pfam" id="PF09851"/>
    </source>
</evidence>
<evidence type="ECO:0000313" key="4">
    <source>
        <dbReference type="Proteomes" id="UP001368270"/>
    </source>
</evidence>
<sequence>MTIQIQRHSFITSALLLLMFSALCGWGVYYGSVVDPELSWLAGLSGLLLLAFFFAPVGIAHDLSHYIPEIKELKETNNRYKKTKIRHPAFWWIILLMFGSFFSLGLTWFIALFLVTGTINVTIPDDIAVASGLKEATYGASQASNQSSNSEELIRWKKLLDEGVISDEEFEAKKTSLI</sequence>
<organism evidence="3 4">
    <name type="scientific">Cognatishimia coralii</name>
    <dbReference type="NCBI Taxonomy" id="3083254"/>
    <lineage>
        <taxon>Bacteria</taxon>
        <taxon>Pseudomonadati</taxon>
        <taxon>Pseudomonadota</taxon>
        <taxon>Alphaproteobacteria</taxon>
        <taxon>Rhodobacterales</taxon>
        <taxon>Paracoccaceae</taxon>
        <taxon>Cognatishimia</taxon>
    </lineage>
</organism>
<gene>
    <name evidence="3" type="ORF">WG622_12765</name>
</gene>
<dbReference type="Proteomes" id="UP001368270">
    <property type="component" value="Unassembled WGS sequence"/>
</dbReference>
<dbReference type="Pfam" id="PF09851">
    <property type="entry name" value="SHOCT"/>
    <property type="match status" value="1"/>
</dbReference>
<protein>
    <submittedName>
        <fullName evidence="3">SHOCT domain-containing protein</fullName>
    </submittedName>
</protein>
<feature type="domain" description="SHOCT" evidence="2">
    <location>
        <begin position="151"/>
        <end position="175"/>
    </location>
</feature>
<dbReference type="InterPro" id="IPR018649">
    <property type="entry name" value="SHOCT"/>
</dbReference>
<reference evidence="3 4" key="1">
    <citation type="submission" date="2024-03" db="EMBL/GenBank/DDBJ databases">
        <title>Cognatishimia coralii sp. nov., a marine bacterium isolated from coral surrounding seawater.</title>
        <authorList>
            <person name="Liu X."/>
            <person name="Liu S."/>
            <person name="Sun H."/>
            <person name="Zhang Y."/>
        </authorList>
    </citation>
    <scope>NUCLEOTIDE SEQUENCE [LARGE SCALE GENOMIC DNA]</scope>
    <source>
        <strain evidence="3 4">D5M38</strain>
    </source>
</reference>
<evidence type="ECO:0000256" key="1">
    <source>
        <dbReference type="SAM" id="Phobius"/>
    </source>
</evidence>
<dbReference type="EMBL" id="JBBGAZ010000006">
    <property type="protein sequence ID" value="MEJ5219120.1"/>
    <property type="molecule type" value="Genomic_DNA"/>
</dbReference>
<keyword evidence="1" id="KW-1133">Transmembrane helix</keyword>
<keyword evidence="4" id="KW-1185">Reference proteome</keyword>
<feature type="transmembrane region" description="Helical" evidence="1">
    <location>
        <begin position="89"/>
        <end position="115"/>
    </location>
</feature>
<comment type="caution">
    <text evidence="3">The sequence shown here is derived from an EMBL/GenBank/DDBJ whole genome shotgun (WGS) entry which is preliminary data.</text>
</comment>
<keyword evidence="1" id="KW-0472">Membrane</keyword>
<keyword evidence="1" id="KW-0812">Transmembrane</keyword>
<name>A0ABU8QI73_9RHOB</name>
<dbReference type="RefSeq" id="WP_339403941.1">
    <property type="nucleotide sequence ID" value="NZ_JBBGAZ010000006.1"/>
</dbReference>
<accession>A0ABU8QI73</accession>
<evidence type="ECO:0000313" key="3">
    <source>
        <dbReference type="EMBL" id="MEJ5219120.1"/>
    </source>
</evidence>
<feature type="transmembrane region" description="Helical" evidence="1">
    <location>
        <begin position="38"/>
        <end position="60"/>
    </location>
</feature>